<reference evidence="1 2" key="1">
    <citation type="journal article" date="2024" name="Science">
        <title>Giant polyketide synthase enzymes in the biosynthesis of giant marine polyether toxins.</title>
        <authorList>
            <person name="Fallon T.R."/>
            <person name="Shende V.V."/>
            <person name="Wierzbicki I.H."/>
            <person name="Pendleton A.L."/>
            <person name="Watervoot N.F."/>
            <person name="Auber R.P."/>
            <person name="Gonzalez D.J."/>
            <person name="Wisecaver J.H."/>
            <person name="Moore B.S."/>
        </authorList>
    </citation>
    <scope>NUCLEOTIDE SEQUENCE [LARGE SCALE GENOMIC DNA]</scope>
    <source>
        <strain evidence="1 2">12B1</strain>
    </source>
</reference>
<evidence type="ECO:0008006" key="3">
    <source>
        <dbReference type="Google" id="ProtNLM"/>
    </source>
</evidence>
<dbReference type="AlphaFoldDB" id="A0AB34J427"/>
<accession>A0AB34J427</accession>
<protein>
    <recommendedName>
        <fullName evidence="3">Glycosyltransferase family 28 N-terminal domain-containing protein</fullName>
    </recommendedName>
</protein>
<sequence>MPAPSQQTLLPTRRVAMYLVGSRGDVQPFISLILKLKQQVEIDATKFGPAVVRVYVPAEFESLLRPFTMDGQAFSFKVLPHFEVKKRMQTDPDVRAAMTTGNNKDIGKLLLRKTFLDHMNKDAFVALHDMMEFKPDVIVYNYAACLYGDTIAQILKIPAVLIGMQMMGSYSSVEAPWALDPKVAKRLPGWAIRIFWSLMLMDMYKKTLAMKEYTFALRKANSLPPLSFKEYKAIVFGKRAGS</sequence>
<proteinExistence type="predicted"/>
<evidence type="ECO:0000313" key="1">
    <source>
        <dbReference type="EMBL" id="KAL1514418.1"/>
    </source>
</evidence>
<dbReference type="Proteomes" id="UP001515480">
    <property type="component" value="Unassembled WGS sequence"/>
</dbReference>
<comment type="caution">
    <text evidence="1">The sequence shown here is derived from an EMBL/GenBank/DDBJ whole genome shotgun (WGS) entry which is preliminary data.</text>
</comment>
<evidence type="ECO:0000313" key="2">
    <source>
        <dbReference type="Proteomes" id="UP001515480"/>
    </source>
</evidence>
<name>A0AB34J427_PRYPA</name>
<dbReference type="EMBL" id="JBGBPQ010000012">
    <property type="protein sequence ID" value="KAL1514418.1"/>
    <property type="molecule type" value="Genomic_DNA"/>
</dbReference>
<dbReference type="SUPFAM" id="SSF53756">
    <property type="entry name" value="UDP-Glycosyltransferase/glycogen phosphorylase"/>
    <property type="match status" value="1"/>
</dbReference>
<keyword evidence="2" id="KW-1185">Reference proteome</keyword>
<organism evidence="1 2">
    <name type="scientific">Prymnesium parvum</name>
    <name type="common">Toxic golden alga</name>
    <dbReference type="NCBI Taxonomy" id="97485"/>
    <lineage>
        <taxon>Eukaryota</taxon>
        <taxon>Haptista</taxon>
        <taxon>Haptophyta</taxon>
        <taxon>Prymnesiophyceae</taxon>
        <taxon>Prymnesiales</taxon>
        <taxon>Prymnesiaceae</taxon>
        <taxon>Prymnesium</taxon>
    </lineage>
</organism>
<gene>
    <name evidence="1" type="ORF">AB1Y20_003519</name>
</gene>
<dbReference type="Gene3D" id="3.40.50.2000">
    <property type="entry name" value="Glycogen Phosphorylase B"/>
    <property type="match status" value="1"/>
</dbReference>